<dbReference type="Gene3D" id="3.40.1190.20">
    <property type="match status" value="1"/>
</dbReference>
<comment type="function">
    <text evidence="18">Catalyzes the epimerization of the S- and R-forms of NAD(P)HX, a damaged form of NAD(P)H that is a result of enzymatic or heat-dependent hydration. This is a prerequisite for the S-specific NAD(P)H-hydrate dehydratase to allow the repair of both epimers of NAD(P)HX.</text>
</comment>
<dbReference type="PROSITE" id="PS51383">
    <property type="entry name" value="YJEF_C_3"/>
    <property type="match status" value="1"/>
</dbReference>
<comment type="catalytic activity">
    <reaction evidence="1 18 19">
        <text>(6R)-NADHX = (6S)-NADHX</text>
        <dbReference type="Rhea" id="RHEA:32215"/>
        <dbReference type="ChEBI" id="CHEBI:64074"/>
        <dbReference type="ChEBI" id="CHEBI:64075"/>
        <dbReference type="EC" id="5.1.99.6"/>
    </reaction>
</comment>
<keyword evidence="8 17" id="KW-0521">NADP</keyword>
<dbReference type="NCBIfam" id="TIGR00196">
    <property type="entry name" value="yjeF_cterm"/>
    <property type="match status" value="1"/>
</dbReference>
<dbReference type="InterPro" id="IPR029056">
    <property type="entry name" value="Ribokinase-like"/>
</dbReference>
<dbReference type="GO" id="GO:0110051">
    <property type="term" value="P:metabolite repair"/>
    <property type="evidence" value="ECO:0007669"/>
    <property type="project" value="TreeGrafter"/>
</dbReference>
<dbReference type="SUPFAM" id="SSF53613">
    <property type="entry name" value="Ribokinase-like"/>
    <property type="match status" value="1"/>
</dbReference>
<dbReference type="GO" id="GO:0046872">
    <property type="term" value="F:metal ion binding"/>
    <property type="evidence" value="ECO:0007669"/>
    <property type="project" value="UniProtKB-UniRule"/>
</dbReference>
<comment type="similarity">
    <text evidence="17">Belongs to the NnrD/CARKD family.</text>
</comment>
<keyword evidence="5 18" id="KW-0479">Metal-binding</keyword>
<keyword evidence="10 17" id="KW-0520">NAD</keyword>
<dbReference type="EC" id="4.2.1.136" evidence="19"/>
<keyword evidence="23" id="KW-1185">Reference proteome</keyword>
<comment type="catalytic activity">
    <reaction evidence="15 17 19">
        <text>(6S)-NADHX + ADP = AMP + phosphate + NADH + H(+)</text>
        <dbReference type="Rhea" id="RHEA:32223"/>
        <dbReference type="ChEBI" id="CHEBI:15378"/>
        <dbReference type="ChEBI" id="CHEBI:43474"/>
        <dbReference type="ChEBI" id="CHEBI:57945"/>
        <dbReference type="ChEBI" id="CHEBI:64074"/>
        <dbReference type="ChEBI" id="CHEBI:456215"/>
        <dbReference type="ChEBI" id="CHEBI:456216"/>
        <dbReference type="EC" id="4.2.1.136"/>
    </reaction>
</comment>
<gene>
    <name evidence="18" type="primary">nnrE</name>
    <name evidence="17" type="synonym">nnrD</name>
    <name evidence="22" type="ORF">FEK29_11780</name>
</gene>
<evidence type="ECO:0000256" key="15">
    <source>
        <dbReference type="ARBA" id="ARBA00048238"/>
    </source>
</evidence>
<dbReference type="RefSeq" id="WP_138258630.1">
    <property type="nucleotide sequence ID" value="NZ_VBUK01000006.1"/>
</dbReference>
<feature type="binding site" evidence="18">
    <location>
        <position position="59"/>
    </location>
    <ligand>
        <name>K(+)</name>
        <dbReference type="ChEBI" id="CHEBI:29103"/>
    </ligand>
</feature>
<dbReference type="PROSITE" id="PS51385">
    <property type="entry name" value="YJEF_N"/>
    <property type="match status" value="1"/>
</dbReference>
<name>A0A5R8M4D0_9FLAO</name>
<evidence type="ECO:0000313" key="22">
    <source>
        <dbReference type="EMBL" id="TLF44482.1"/>
    </source>
</evidence>
<organism evidence="22 23">
    <name type="scientific">Maribacter aurantiacus</name>
    <dbReference type="NCBI Taxonomy" id="1882343"/>
    <lineage>
        <taxon>Bacteria</taxon>
        <taxon>Pseudomonadati</taxon>
        <taxon>Bacteroidota</taxon>
        <taxon>Flavobacteriia</taxon>
        <taxon>Flavobacteriales</taxon>
        <taxon>Flavobacteriaceae</taxon>
        <taxon>Maribacter</taxon>
    </lineage>
</organism>
<dbReference type="InterPro" id="IPR004443">
    <property type="entry name" value="YjeF_N_dom"/>
</dbReference>
<dbReference type="CDD" id="cd01171">
    <property type="entry name" value="YXKO-related"/>
    <property type="match status" value="1"/>
</dbReference>
<comment type="subunit">
    <text evidence="17">Homotetramer.</text>
</comment>
<feature type="binding site" evidence="17">
    <location>
        <position position="439"/>
    </location>
    <ligand>
        <name>(6S)-NADPHX</name>
        <dbReference type="ChEBI" id="CHEBI:64076"/>
    </ligand>
</feature>
<feature type="binding site" evidence="17">
    <location>
        <position position="262"/>
    </location>
    <ligand>
        <name>(6S)-NADPHX</name>
        <dbReference type="ChEBI" id="CHEBI:64076"/>
    </ligand>
</feature>
<feature type="binding site" evidence="17">
    <location>
        <begin position="410"/>
        <end position="414"/>
    </location>
    <ligand>
        <name>AMP</name>
        <dbReference type="ChEBI" id="CHEBI:456215"/>
    </ligand>
</feature>
<dbReference type="PANTHER" id="PTHR12592">
    <property type="entry name" value="ATP-DEPENDENT (S)-NAD(P)H-HYDRATE DEHYDRATASE FAMILY MEMBER"/>
    <property type="match status" value="1"/>
</dbReference>
<evidence type="ECO:0000313" key="23">
    <source>
        <dbReference type="Proteomes" id="UP000308382"/>
    </source>
</evidence>
<keyword evidence="7 17" id="KW-0067">ATP-binding</keyword>
<evidence type="ECO:0000256" key="3">
    <source>
        <dbReference type="ARBA" id="ARBA00006001"/>
    </source>
</evidence>
<dbReference type="InterPro" id="IPR000631">
    <property type="entry name" value="CARKD"/>
</dbReference>
<keyword evidence="11 18" id="KW-0413">Isomerase</keyword>
<keyword evidence="6 17" id="KW-0547">Nucleotide-binding</keyword>
<dbReference type="Proteomes" id="UP000308382">
    <property type="component" value="Unassembled WGS sequence"/>
</dbReference>
<feature type="domain" description="YjeF C-terminal" evidence="20">
    <location>
        <begin position="227"/>
        <end position="498"/>
    </location>
</feature>
<evidence type="ECO:0000256" key="5">
    <source>
        <dbReference type="ARBA" id="ARBA00022723"/>
    </source>
</evidence>
<evidence type="ECO:0000256" key="14">
    <source>
        <dbReference type="ARBA" id="ARBA00025153"/>
    </source>
</evidence>
<comment type="similarity">
    <text evidence="18">Belongs to the NnrE/AIBP family.</text>
</comment>
<feature type="binding site" evidence="17">
    <location>
        <position position="324"/>
    </location>
    <ligand>
        <name>(6S)-NADPHX</name>
        <dbReference type="ChEBI" id="CHEBI:64076"/>
    </ligand>
</feature>
<dbReference type="HAMAP" id="MF_01965">
    <property type="entry name" value="NADHX_dehydratase"/>
    <property type="match status" value="1"/>
</dbReference>
<comment type="catalytic activity">
    <reaction evidence="2 18 19">
        <text>(6R)-NADPHX = (6S)-NADPHX</text>
        <dbReference type="Rhea" id="RHEA:32227"/>
        <dbReference type="ChEBI" id="CHEBI:64076"/>
        <dbReference type="ChEBI" id="CHEBI:64077"/>
        <dbReference type="EC" id="5.1.99.6"/>
    </reaction>
</comment>
<dbReference type="Pfam" id="PF03853">
    <property type="entry name" value="YjeF_N"/>
    <property type="match status" value="1"/>
</dbReference>
<comment type="function">
    <text evidence="14 19">Bifunctional enzyme that catalyzes the epimerization of the S- and R-forms of NAD(P)HX and the dehydration of the S-form of NAD(P)HX at the expense of ADP, which is converted to AMP. This allows the repair of both epimers of NAD(P)HX, a damaged form of NAD(P)H that is a result of enzymatic or heat-dependent hydration.</text>
</comment>
<dbReference type="GO" id="GO:0046496">
    <property type="term" value="P:nicotinamide nucleotide metabolic process"/>
    <property type="evidence" value="ECO:0007669"/>
    <property type="project" value="UniProtKB-UniRule"/>
</dbReference>
<dbReference type="EMBL" id="VBUK01000006">
    <property type="protein sequence ID" value="TLF44482.1"/>
    <property type="molecule type" value="Genomic_DNA"/>
</dbReference>
<evidence type="ECO:0000256" key="16">
    <source>
        <dbReference type="ARBA" id="ARBA00049209"/>
    </source>
</evidence>
<dbReference type="NCBIfam" id="TIGR00197">
    <property type="entry name" value="yjeF_nterm"/>
    <property type="match status" value="1"/>
</dbReference>
<evidence type="ECO:0000256" key="12">
    <source>
        <dbReference type="ARBA" id="ARBA00023239"/>
    </source>
</evidence>
<dbReference type="InterPro" id="IPR030677">
    <property type="entry name" value="Nnr"/>
</dbReference>
<evidence type="ECO:0000259" key="21">
    <source>
        <dbReference type="PROSITE" id="PS51385"/>
    </source>
</evidence>
<accession>A0A5R8M4D0</accession>
<evidence type="ECO:0000256" key="2">
    <source>
        <dbReference type="ARBA" id="ARBA00000909"/>
    </source>
</evidence>
<feature type="binding site" evidence="18">
    <location>
        <begin position="130"/>
        <end position="136"/>
    </location>
    <ligand>
        <name>(6S)-NADPHX</name>
        <dbReference type="ChEBI" id="CHEBI:64076"/>
    </ligand>
</feature>
<dbReference type="InterPro" id="IPR036652">
    <property type="entry name" value="YjeF_N_dom_sf"/>
</dbReference>
<dbReference type="AlphaFoldDB" id="A0A5R8M4D0"/>
<evidence type="ECO:0000256" key="11">
    <source>
        <dbReference type="ARBA" id="ARBA00023235"/>
    </source>
</evidence>
<keyword evidence="13" id="KW-0511">Multifunctional enzyme</keyword>
<dbReference type="EC" id="5.1.99.6" evidence="19"/>
<evidence type="ECO:0000256" key="1">
    <source>
        <dbReference type="ARBA" id="ARBA00000013"/>
    </source>
</evidence>
<keyword evidence="12 17" id="KW-0456">Lyase</keyword>
<sequence length="513" mass="56626">MKVFTAAQIYKADTFTIEKQQITSDALMERAATQIFNWMHVRMQGAPVKIHLFCGIGNNGGDGIALARHLFEHGYDIAVYVVKYSDKRSKDFLTNLDRLKDRKIWPIYMDADSDLPEIHPNDIIVDAIFGIGLNRTPDAWVAKIIQHLNTSKAFILSVDIPSGLFTDSVPEDKEAVIKANYVLSFQVPKLVFFLPETGIYVEQWEVLDIGLDAEFLMNEKTDFELISKNEVLQFYRPRTKYSHKGTYGHALIVGGSYGKMGAVILTSRAALKAGSGLVTAYVPECGYAILQTAIPEVMVLTNGKEAIEAIEFDMKPTVIGLGIGMGIHDKTVKALEHFLKANKLPLVLDADALNILSKNQDQMDFIPENSILTPHPKELERLVGKWKDDFEKLEKVRQFTDKRKVVIVVKGAHTITFFEGRGYINTTGNPGMATAGSGDALTGIITGLIAQGYSSLQAAIFGVYIHGKSGDISVENTGYQALIASDIIEGIGSAFLDLFKVPEERPDTSEKDG</sequence>
<evidence type="ECO:0000256" key="18">
    <source>
        <dbReference type="HAMAP-Rule" id="MF_01966"/>
    </source>
</evidence>
<feature type="binding site" evidence="17">
    <location>
        <position position="375"/>
    </location>
    <ligand>
        <name>(6S)-NADPHX</name>
        <dbReference type="ChEBI" id="CHEBI:64076"/>
    </ligand>
</feature>
<feature type="binding site" evidence="18">
    <location>
        <position position="162"/>
    </location>
    <ligand>
        <name>K(+)</name>
        <dbReference type="ChEBI" id="CHEBI:29103"/>
    </ligand>
</feature>
<dbReference type="PANTHER" id="PTHR12592:SF0">
    <property type="entry name" value="ATP-DEPENDENT (S)-NAD(P)H-HYDRATE DEHYDRATASE"/>
    <property type="match status" value="1"/>
</dbReference>
<evidence type="ECO:0000256" key="8">
    <source>
        <dbReference type="ARBA" id="ARBA00022857"/>
    </source>
</evidence>
<dbReference type="PIRSF" id="PIRSF017184">
    <property type="entry name" value="Nnr"/>
    <property type="match status" value="1"/>
</dbReference>
<evidence type="ECO:0000256" key="17">
    <source>
        <dbReference type="HAMAP-Rule" id="MF_01965"/>
    </source>
</evidence>
<comment type="caution">
    <text evidence="22">The sequence shown here is derived from an EMBL/GenBank/DDBJ whole genome shotgun (WGS) entry which is preliminary data.</text>
</comment>
<protein>
    <recommendedName>
        <fullName evidence="19">Bifunctional NAD(P)H-hydrate repair enzyme</fullName>
    </recommendedName>
    <alternativeName>
        <fullName evidence="19">Nicotinamide nucleotide repair protein</fullName>
    </alternativeName>
    <domain>
        <recommendedName>
            <fullName evidence="19">ADP-dependent (S)-NAD(P)H-hydrate dehydratase</fullName>
            <ecNumber evidence="19">4.2.1.136</ecNumber>
        </recommendedName>
        <alternativeName>
            <fullName evidence="19">ADP-dependent NAD(P)HX dehydratase</fullName>
        </alternativeName>
    </domain>
    <domain>
        <recommendedName>
            <fullName evidence="19">NAD(P)H-hydrate epimerase</fullName>
            <ecNumber evidence="19">5.1.99.6</ecNumber>
        </recommendedName>
    </domain>
</protein>
<evidence type="ECO:0000256" key="6">
    <source>
        <dbReference type="ARBA" id="ARBA00022741"/>
    </source>
</evidence>
<dbReference type="GO" id="GO:0052855">
    <property type="term" value="F:ADP-dependent NAD(P)H-hydrate dehydratase activity"/>
    <property type="evidence" value="ECO:0007669"/>
    <property type="project" value="UniProtKB-UniRule"/>
</dbReference>
<reference evidence="22 23" key="1">
    <citation type="journal article" date="2017" name="Int. J. Syst. Evol. Microbiol.">
        <title>Maripseudobacter aurantiacus gen. nov., sp. nov., a novel member of the family Flavobacteriaceae isolated from a sedimentation basin.</title>
        <authorList>
            <person name="Chen C."/>
            <person name="Su Y."/>
            <person name="Tao T."/>
            <person name="Fu G."/>
            <person name="Zhang C."/>
            <person name="Sun C."/>
            <person name="Zhang X."/>
            <person name="Wu M."/>
        </authorList>
    </citation>
    <scope>NUCLEOTIDE SEQUENCE [LARGE SCALE GENOMIC DNA]</scope>
    <source>
        <strain evidence="23">CDA4</strain>
    </source>
</reference>
<comment type="cofactor">
    <cofactor evidence="17">
        <name>Mg(2+)</name>
        <dbReference type="ChEBI" id="CHEBI:18420"/>
    </cofactor>
</comment>
<evidence type="ECO:0000256" key="9">
    <source>
        <dbReference type="ARBA" id="ARBA00022958"/>
    </source>
</evidence>
<feature type="binding site" evidence="18">
    <location>
        <position position="159"/>
    </location>
    <ligand>
        <name>(6S)-NADPHX</name>
        <dbReference type="ChEBI" id="CHEBI:64076"/>
    </ligand>
</feature>
<evidence type="ECO:0000256" key="13">
    <source>
        <dbReference type="ARBA" id="ARBA00023268"/>
    </source>
</evidence>
<evidence type="ECO:0000256" key="7">
    <source>
        <dbReference type="ARBA" id="ARBA00022840"/>
    </source>
</evidence>
<feature type="binding site" evidence="18">
    <location>
        <position position="126"/>
    </location>
    <ligand>
        <name>K(+)</name>
        <dbReference type="ChEBI" id="CHEBI:29103"/>
    </ligand>
</feature>
<dbReference type="Gene3D" id="3.40.50.10260">
    <property type="entry name" value="YjeF N-terminal domain"/>
    <property type="match status" value="1"/>
</dbReference>
<proteinExistence type="inferred from homology"/>
<evidence type="ECO:0000256" key="10">
    <source>
        <dbReference type="ARBA" id="ARBA00023027"/>
    </source>
</evidence>
<dbReference type="SUPFAM" id="SSF64153">
    <property type="entry name" value="YjeF N-terminal domain-like"/>
    <property type="match status" value="1"/>
</dbReference>
<feature type="domain" description="YjeF N-terminal" evidence="21">
    <location>
        <begin position="9"/>
        <end position="217"/>
    </location>
</feature>
<comment type="caution">
    <text evidence="18">Lacks conserved residue(s) required for the propagation of feature annotation.</text>
</comment>
<evidence type="ECO:0000256" key="19">
    <source>
        <dbReference type="PIRNR" id="PIRNR017184"/>
    </source>
</evidence>
<evidence type="ECO:0000256" key="4">
    <source>
        <dbReference type="ARBA" id="ARBA00009524"/>
    </source>
</evidence>
<comment type="catalytic activity">
    <reaction evidence="16 17 19">
        <text>(6S)-NADPHX + ADP = AMP + phosphate + NADPH + H(+)</text>
        <dbReference type="Rhea" id="RHEA:32235"/>
        <dbReference type="ChEBI" id="CHEBI:15378"/>
        <dbReference type="ChEBI" id="CHEBI:43474"/>
        <dbReference type="ChEBI" id="CHEBI:57783"/>
        <dbReference type="ChEBI" id="CHEBI:64076"/>
        <dbReference type="ChEBI" id="CHEBI:456215"/>
        <dbReference type="ChEBI" id="CHEBI:456216"/>
        <dbReference type="EC" id="4.2.1.136"/>
    </reaction>
</comment>
<dbReference type="OrthoDB" id="9806925at2"/>
<feature type="binding site" evidence="17">
    <location>
        <position position="438"/>
    </location>
    <ligand>
        <name>AMP</name>
        <dbReference type="ChEBI" id="CHEBI:456215"/>
    </ligand>
</feature>
<comment type="similarity">
    <text evidence="3 19">In the N-terminal section; belongs to the NnrE/AIBP family.</text>
</comment>
<comment type="cofactor">
    <cofactor evidence="18 19">
        <name>K(+)</name>
        <dbReference type="ChEBI" id="CHEBI:29103"/>
    </cofactor>
    <text evidence="18 19">Binds 1 potassium ion per subunit.</text>
</comment>
<feature type="binding site" evidence="18">
    <location>
        <begin position="58"/>
        <end position="62"/>
    </location>
    <ligand>
        <name>(6S)-NADPHX</name>
        <dbReference type="ChEBI" id="CHEBI:64076"/>
    </ligand>
</feature>
<dbReference type="Pfam" id="PF01256">
    <property type="entry name" value="Carb_kinase"/>
    <property type="match status" value="1"/>
</dbReference>
<evidence type="ECO:0000259" key="20">
    <source>
        <dbReference type="PROSITE" id="PS51383"/>
    </source>
</evidence>
<dbReference type="HAMAP" id="MF_01966">
    <property type="entry name" value="NADHX_epimerase"/>
    <property type="match status" value="1"/>
</dbReference>
<dbReference type="GO" id="GO:0005524">
    <property type="term" value="F:ATP binding"/>
    <property type="evidence" value="ECO:0007669"/>
    <property type="project" value="UniProtKB-UniRule"/>
</dbReference>
<comment type="function">
    <text evidence="17">Catalyzes the dehydration of the S-form of NAD(P)HX at the expense of ADP, which is converted to AMP. Together with NAD(P)HX epimerase, which catalyzes the epimerization of the S- and R-forms, the enzyme allows the repair of both epimers of NAD(P)HX, a damaged form of NAD(P)H that is a result of enzymatic or heat-dependent hydration.</text>
</comment>
<comment type="similarity">
    <text evidence="4 19">In the C-terminal section; belongs to the NnrD/CARKD family.</text>
</comment>
<dbReference type="GO" id="GO:0052856">
    <property type="term" value="F:NAD(P)HX epimerase activity"/>
    <property type="evidence" value="ECO:0007669"/>
    <property type="project" value="UniProtKB-UniRule"/>
</dbReference>
<keyword evidence="9 18" id="KW-0630">Potassium</keyword>